<feature type="compositionally biased region" description="Low complexity" evidence="1">
    <location>
        <begin position="164"/>
        <end position="179"/>
    </location>
</feature>
<feature type="region of interest" description="Disordered" evidence="1">
    <location>
        <begin position="134"/>
        <end position="196"/>
    </location>
</feature>
<accession>A0A074RVK1</accession>
<feature type="compositionally biased region" description="Low complexity" evidence="1">
    <location>
        <begin position="70"/>
        <end position="81"/>
    </location>
</feature>
<dbReference type="AlphaFoldDB" id="A0A074RVK1"/>
<feature type="region of interest" description="Disordered" evidence="1">
    <location>
        <begin position="1"/>
        <end position="95"/>
    </location>
</feature>
<evidence type="ECO:0000313" key="2">
    <source>
        <dbReference type="EMBL" id="KEP51136.1"/>
    </source>
</evidence>
<feature type="compositionally biased region" description="Basic and acidic residues" evidence="1">
    <location>
        <begin position="181"/>
        <end position="190"/>
    </location>
</feature>
<proteinExistence type="predicted"/>
<comment type="caution">
    <text evidence="2">The sequence shown here is derived from an EMBL/GenBank/DDBJ whole genome shotgun (WGS) entry which is preliminary data.</text>
</comment>
<keyword evidence="3" id="KW-1185">Reference proteome</keyword>
<dbReference type="Proteomes" id="UP000027456">
    <property type="component" value="Unassembled WGS sequence"/>
</dbReference>
<gene>
    <name evidence="2" type="ORF">V565_067060</name>
</gene>
<evidence type="ECO:0000256" key="1">
    <source>
        <dbReference type="SAM" id="MobiDB-lite"/>
    </source>
</evidence>
<protein>
    <submittedName>
        <fullName evidence="2">Uncharacterized protein</fullName>
    </submittedName>
</protein>
<dbReference type="HOGENOM" id="CLU_977120_0_0_1"/>
<dbReference type="EMBL" id="AZST01000191">
    <property type="protein sequence ID" value="KEP51136.1"/>
    <property type="molecule type" value="Genomic_DNA"/>
</dbReference>
<evidence type="ECO:0000313" key="3">
    <source>
        <dbReference type="Proteomes" id="UP000027456"/>
    </source>
</evidence>
<reference evidence="2 3" key="1">
    <citation type="submission" date="2013-12" db="EMBL/GenBank/DDBJ databases">
        <authorList>
            <person name="Cubeta M."/>
            <person name="Pakala S."/>
            <person name="Fedorova N."/>
            <person name="Thomas E."/>
            <person name="Dean R."/>
            <person name="Jabaji S."/>
            <person name="Neate S."/>
            <person name="Toda T."/>
            <person name="Tavantzis S."/>
            <person name="Vilgalys R."/>
            <person name="Bharathan N."/>
            <person name="Pakala S."/>
            <person name="Losada L.S."/>
            <person name="Zafar N."/>
            <person name="Nierman W."/>
        </authorList>
    </citation>
    <scope>NUCLEOTIDE SEQUENCE [LARGE SCALE GENOMIC DNA]</scope>
    <source>
        <strain evidence="2 3">123E</strain>
    </source>
</reference>
<sequence length="285" mass="31342">MVITSPKPPSSRRTEKKSVHKNSAESGHSITLAPMDRFSSPSRIPRLIHTTPDNSVSYSPGYAAPTFASNQRQQKQRPNPRYLTPKKNGSTAFPGLPAKLLAASKIPVRSKQRIGAPLTSYTPMTIPQSLSECVSTPSLIPSSPPPAYTKRPEAPSQSKIANISPASSSLSTHSPSQYPEHTSEQEQERWPKRKPLSFLPGRIRRKGYEAPTFTSIQRQKAVSRRSAPGGRMAKTKFHGRKLKYAPSYTGAQLDDLARKILADIFSIVDSCPSAREAALFAYFQD</sequence>
<organism evidence="2 3">
    <name type="scientific">Rhizoctonia solani 123E</name>
    <dbReference type="NCBI Taxonomy" id="1423351"/>
    <lineage>
        <taxon>Eukaryota</taxon>
        <taxon>Fungi</taxon>
        <taxon>Dikarya</taxon>
        <taxon>Basidiomycota</taxon>
        <taxon>Agaricomycotina</taxon>
        <taxon>Agaricomycetes</taxon>
        <taxon>Cantharellales</taxon>
        <taxon>Ceratobasidiaceae</taxon>
        <taxon>Rhizoctonia</taxon>
    </lineage>
</organism>
<name>A0A074RVK1_9AGAM</name>